<comment type="caution">
    <text evidence="1">The sequence shown here is derived from an EMBL/GenBank/DDBJ whole genome shotgun (WGS) entry which is preliminary data.</text>
</comment>
<keyword evidence="2" id="KW-1185">Reference proteome</keyword>
<dbReference type="SUPFAM" id="SSF53335">
    <property type="entry name" value="S-adenosyl-L-methionine-dependent methyltransferases"/>
    <property type="match status" value="1"/>
</dbReference>
<dbReference type="InterPro" id="IPR029063">
    <property type="entry name" value="SAM-dependent_MTases_sf"/>
</dbReference>
<evidence type="ECO:0008006" key="3">
    <source>
        <dbReference type="Google" id="ProtNLM"/>
    </source>
</evidence>
<dbReference type="Proteomes" id="UP000295142">
    <property type="component" value="Unassembled WGS sequence"/>
</dbReference>
<dbReference type="Gene3D" id="3.40.50.150">
    <property type="entry name" value="Vaccinia Virus protein VP39"/>
    <property type="match status" value="1"/>
</dbReference>
<evidence type="ECO:0000313" key="2">
    <source>
        <dbReference type="Proteomes" id="UP000295142"/>
    </source>
</evidence>
<protein>
    <recommendedName>
        <fullName evidence="3">Methyltransferase family protein</fullName>
    </recommendedName>
</protein>
<accession>A0A4R2K657</accession>
<dbReference type="RefSeq" id="WP_132546709.1">
    <property type="nucleotide sequence ID" value="NZ_SLWW01000024.1"/>
</dbReference>
<dbReference type="AlphaFoldDB" id="A0A4R2K657"/>
<reference evidence="1 2" key="1">
    <citation type="submission" date="2019-03" db="EMBL/GenBank/DDBJ databases">
        <title>Genomic Encyclopedia of Type Strains, Phase IV (KMG-IV): sequencing the most valuable type-strain genomes for metagenomic binning, comparative biology and taxonomic classification.</title>
        <authorList>
            <person name="Goeker M."/>
        </authorList>
    </citation>
    <scope>NUCLEOTIDE SEQUENCE [LARGE SCALE GENOMIC DNA]</scope>
    <source>
        <strain evidence="1 2">DSM 4868</strain>
    </source>
</reference>
<proteinExistence type="predicted"/>
<dbReference type="EMBL" id="SLWW01000024">
    <property type="protein sequence ID" value="TCO68741.1"/>
    <property type="molecule type" value="Genomic_DNA"/>
</dbReference>
<evidence type="ECO:0000313" key="1">
    <source>
        <dbReference type="EMBL" id="TCO68741.1"/>
    </source>
</evidence>
<organism evidence="1 2">
    <name type="scientific">Rhodovulum euryhalinum</name>
    <dbReference type="NCBI Taxonomy" id="35805"/>
    <lineage>
        <taxon>Bacteria</taxon>
        <taxon>Pseudomonadati</taxon>
        <taxon>Pseudomonadota</taxon>
        <taxon>Alphaproteobacteria</taxon>
        <taxon>Rhodobacterales</taxon>
        <taxon>Paracoccaceae</taxon>
        <taxon>Rhodovulum</taxon>
    </lineage>
</organism>
<gene>
    <name evidence="1" type="ORF">EV655_1242</name>
</gene>
<dbReference type="OrthoDB" id="7873666at2"/>
<sequence length="284" mass="30689">MTAVPASDTLARFSAAPWEALPPDETGAARRVPTMLSAAEQRLYFWLARDWARGAGAIVDLGCFAGGSTARLAEGRRQAGHGARVHAYDRFTASERLKARLLYPAGIAPFPGKDILPLARHLLSPWTDLVTLHPGEIEDDLWTGAPIEILAIDAAKTAGTADAIARMFFPSLIPGASVVIQQDHFHWRQPWVAAQMERLTDCFVPLAVCPEASAVFLCTRVPDDRALARAACADLSDADLAGGVAAARTRLAAFGQDARFERMIAAIRANPGERTAWKFRAPPR</sequence>
<name>A0A4R2K657_9RHOB</name>